<gene>
    <name evidence="1" type="ORF">ABIC75_003667</name>
</gene>
<dbReference type="Gene3D" id="1.25.40.10">
    <property type="entry name" value="Tetratricopeptide repeat domain"/>
    <property type="match status" value="1"/>
</dbReference>
<sequence>MRAKVFSKFLYVIAAVATWTLPGYCLAFQQKVISGNGDLYLSEEQVDELQKAALDGDAQAATRLLSYYGYYRSDYANAEKWAVVAAENGGVLEQCNAATILKTSDSQEARKRAGFWLKKCRAP</sequence>
<dbReference type="Proteomes" id="UP001549184">
    <property type="component" value="Unassembled WGS sequence"/>
</dbReference>
<evidence type="ECO:0000313" key="1">
    <source>
        <dbReference type="EMBL" id="MET3653929.1"/>
    </source>
</evidence>
<dbReference type="InterPro" id="IPR011990">
    <property type="entry name" value="TPR-like_helical_dom_sf"/>
</dbReference>
<dbReference type="RefSeq" id="WP_354015306.1">
    <property type="nucleotide sequence ID" value="NZ_JBEPMU010000006.1"/>
</dbReference>
<evidence type="ECO:0000313" key="2">
    <source>
        <dbReference type="Proteomes" id="UP001549184"/>
    </source>
</evidence>
<reference evidence="1 2" key="1">
    <citation type="submission" date="2024-06" db="EMBL/GenBank/DDBJ databases">
        <title>Sorghum-associated microbial communities from plants grown in Nebraska, USA.</title>
        <authorList>
            <person name="Schachtman D."/>
        </authorList>
    </citation>
    <scope>NUCLEOTIDE SEQUENCE [LARGE SCALE GENOMIC DNA]</scope>
    <source>
        <strain evidence="1 2">1073</strain>
    </source>
</reference>
<keyword evidence="2" id="KW-1185">Reference proteome</keyword>
<dbReference type="EMBL" id="JBEPMU010000006">
    <property type="protein sequence ID" value="MET3653929.1"/>
    <property type="molecule type" value="Genomic_DNA"/>
</dbReference>
<name>A0ABV2K1F9_9GAMM</name>
<organism evidence="1 2">
    <name type="scientific">Dyella japonica</name>
    <dbReference type="NCBI Taxonomy" id="231455"/>
    <lineage>
        <taxon>Bacteria</taxon>
        <taxon>Pseudomonadati</taxon>
        <taxon>Pseudomonadota</taxon>
        <taxon>Gammaproteobacteria</taxon>
        <taxon>Lysobacterales</taxon>
        <taxon>Rhodanobacteraceae</taxon>
        <taxon>Dyella</taxon>
    </lineage>
</organism>
<proteinExistence type="predicted"/>
<comment type="caution">
    <text evidence="1">The sequence shown here is derived from an EMBL/GenBank/DDBJ whole genome shotgun (WGS) entry which is preliminary data.</text>
</comment>
<protein>
    <submittedName>
        <fullName evidence="1">Histidinol phosphatase-like PHP family hydrolase</fullName>
    </submittedName>
</protein>
<accession>A0ABV2K1F9</accession>